<reference evidence="5" key="1">
    <citation type="submission" date="2021-01" db="UniProtKB">
        <authorList>
            <consortium name="EnsemblMetazoa"/>
        </authorList>
    </citation>
    <scope>IDENTIFICATION</scope>
</reference>
<dbReference type="Pfam" id="PF13302">
    <property type="entry name" value="Acetyltransf_3"/>
    <property type="match status" value="1"/>
</dbReference>
<keyword evidence="6" id="KW-1185">Reference proteome</keyword>
<dbReference type="SUPFAM" id="SSF55729">
    <property type="entry name" value="Acyl-CoA N-acyltransferases (Nat)"/>
    <property type="match status" value="1"/>
</dbReference>
<dbReference type="InterPro" id="IPR000182">
    <property type="entry name" value="GNAT_dom"/>
</dbReference>
<dbReference type="PANTHER" id="PTHR13256:SF16">
    <property type="entry name" value="ALPHA_BETA-TUBULIN-N-ACETYLTRANSFERASE 9"/>
    <property type="match status" value="1"/>
</dbReference>
<dbReference type="InterPro" id="IPR016181">
    <property type="entry name" value="Acyl_CoA_acyltransferase"/>
</dbReference>
<dbReference type="RefSeq" id="XP_022654002.1">
    <property type="nucleotide sequence ID" value="XM_022798267.1"/>
</dbReference>
<name>A0A7M7JLG8_VARDE</name>
<dbReference type="FunCoup" id="A0A7M7JLG8">
    <property type="interactions" value="1005"/>
</dbReference>
<dbReference type="Proteomes" id="UP000594260">
    <property type="component" value="Unplaced"/>
</dbReference>
<dbReference type="KEGG" id="vde:111247405"/>
<keyword evidence="3" id="KW-0012">Acyltransferase</keyword>
<dbReference type="Gene3D" id="3.40.630.30">
    <property type="match status" value="1"/>
</dbReference>
<feature type="domain" description="N-acetyltransferase" evidence="4">
    <location>
        <begin position="14"/>
        <end position="183"/>
    </location>
</feature>
<accession>A0A7M7JLG8</accession>
<dbReference type="EnsemblMetazoa" id="XM_022798267">
    <property type="protein sequence ID" value="XP_022654002"/>
    <property type="gene ID" value="LOC111247405"/>
</dbReference>
<sequence length="228" mass="25971">MRLNENTALVGVSVVLVPYETHHVEKYHKWMENADLQLLTGSEALTLEQEFDMQRTWREDADKCTFIILDRSILEASAGRDEISAMVGDVNLFAIQLDDDHENAAQEQANAQPAKKNETALWQAAECEIMIAEETARRKGYGREAMLLMMKYAAENFCPRVFVAKIKSDNTISQNMFNKMGFVKQSESEIFHEVTMMAPSEKLLVHFNNVVSKSCMYSAWRKHPTAPS</sequence>
<dbReference type="PANTHER" id="PTHR13256">
    <property type="entry name" value="N-ACETYLTRANSFERASE 9"/>
    <property type="match status" value="1"/>
</dbReference>
<dbReference type="RefSeq" id="XP_022654011.1">
    <property type="nucleotide sequence ID" value="XM_022798276.1"/>
</dbReference>
<keyword evidence="2" id="KW-0808">Transferase</keyword>
<evidence type="ECO:0000256" key="3">
    <source>
        <dbReference type="ARBA" id="ARBA00023315"/>
    </source>
</evidence>
<organism evidence="5 6">
    <name type="scientific">Varroa destructor</name>
    <name type="common">Honeybee mite</name>
    <dbReference type="NCBI Taxonomy" id="109461"/>
    <lineage>
        <taxon>Eukaryota</taxon>
        <taxon>Metazoa</taxon>
        <taxon>Ecdysozoa</taxon>
        <taxon>Arthropoda</taxon>
        <taxon>Chelicerata</taxon>
        <taxon>Arachnida</taxon>
        <taxon>Acari</taxon>
        <taxon>Parasitiformes</taxon>
        <taxon>Mesostigmata</taxon>
        <taxon>Gamasina</taxon>
        <taxon>Dermanyssoidea</taxon>
        <taxon>Varroidae</taxon>
        <taxon>Varroa</taxon>
    </lineage>
</organism>
<protein>
    <recommendedName>
        <fullName evidence="4">N-acetyltransferase domain-containing protein</fullName>
    </recommendedName>
</protein>
<dbReference type="GeneID" id="111247405"/>
<comment type="similarity">
    <text evidence="1">Belongs to the acetyltransferase family. GNAT subfamily.</text>
</comment>
<dbReference type="AlphaFoldDB" id="A0A7M7JLG8"/>
<dbReference type="InParanoid" id="A0A7M7JLG8"/>
<evidence type="ECO:0000256" key="1">
    <source>
        <dbReference type="ARBA" id="ARBA00009342"/>
    </source>
</evidence>
<dbReference type="InterPro" id="IPR039135">
    <property type="entry name" value="NAT9-like"/>
</dbReference>
<evidence type="ECO:0000313" key="6">
    <source>
        <dbReference type="Proteomes" id="UP000594260"/>
    </source>
</evidence>
<evidence type="ECO:0000256" key="2">
    <source>
        <dbReference type="ARBA" id="ARBA00022679"/>
    </source>
</evidence>
<dbReference type="GO" id="GO:0008080">
    <property type="term" value="F:N-acetyltransferase activity"/>
    <property type="evidence" value="ECO:0007669"/>
    <property type="project" value="InterPro"/>
</dbReference>
<evidence type="ECO:0000259" key="4">
    <source>
        <dbReference type="Pfam" id="PF13302"/>
    </source>
</evidence>
<evidence type="ECO:0000313" key="5">
    <source>
        <dbReference type="EnsemblMetazoa" id="XP_022654002"/>
    </source>
</evidence>
<dbReference type="OMA" id="VPYMSGH"/>
<dbReference type="EnsemblMetazoa" id="XM_022798276">
    <property type="protein sequence ID" value="XP_022654011"/>
    <property type="gene ID" value="LOC111247405"/>
</dbReference>
<dbReference type="OrthoDB" id="5043642at2759"/>
<proteinExistence type="inferred from homology"/>